<accession>A0AAT9GV20</accession>
<sequence length="75" mass="8763">MAWNVSHEDLLRNFFAEELKQEGIDYKDIKKFTYKDDQGLYGEKGTKHEVYIVAKNNKVYLIEVKSHGEILTGLI</sequence>
<dbReference type="RefSeq" id="WP_369610208.1">
    <property type="nucleotide sequence ID" value="NZ_AP031322.1"/>
</dbReference>
<dbReference type="KEGG" id="sjv:SJAV_26730"/>
<dbReference type="AlphaFoldDB" id="A0AAT9GV20"/>
<evidence type="ECO:0000313" key="1">
    <source>
        <dbReference type="EMBL" id="BFH74729.1"/>
    </source>
</evidence>
<dbReference type="EMBL" id="AP031322">
    <property type="protein sequence ID" value="BFH74729.1"/>
    <property type="molecule type" value="Genomic_DNA"/>
</dbReference>
<organism evidence="1">
    <name type="scientific">Sulfurisphaera javensis</name>
    <dbReference type="NCBI Taxonomy" id="2049879"/>
    <lineage>
        <taxon>Archaea</taxon>
        <taxon>Thermoproteota</taxon>
        <taxon>Thermoprotei</taxon>
        <taxon>Sulfolobales</taxon>
        <taxon>Sulfolobaceae</taxon>
        <taxon>Sulfurisphaera</taxon>
    </lineage>
</organism>
<protein>
    <submittedName>
        <fullName evidence="1">Uncharacterized protein</fullName>
    </submittedName>
</protein>
<gene>
    <name evidence="1" type="ORF">SJAV_26730</name>
</gene>
<reference evidence="1" key="1">
    <citation type="submission" date="2024-03" db="EMBL/GenBank/DDBJ databases">
        <title>Complete genome sequence of Sulfurisphaera javensis strain KD-1.</title>
        <authorList>
            <person name="Sakai H."/>
            <person name="Nur N."/>
            <person name="Suwanto A."/>
            <person name="Kurosawa N."/>
        </authorList>
    </citation>
    <scope>NUCLEOTIDE SEQUENCE</scope>
    <source>
        <strain evidence="1">KD-1</strain>
    </source>
</reference>
<dbReference type="GeneID" id="92355625"/>
<proteinExistence type="predicted"/>
<name>A0AAT9GV20_9CREN</name>